<proteinExistence type="predicted"/>
<dbReference type="Proteomes" id="UP001054945">
    <property type="component" value="Unassembled WGS sequence"/>
</dbReference>
<accession>A0AAV4WHN3</accession>
<gene>
    <name evidence="1" type="ORF">CEXT_776571</name>
</gene>
<evidence type="ECO:0000313" key="1">
    <source>
        <dbReference type="EMBL" id="GIY81560.1"/>
    </source>
</evidence>
<keyword evidence="2" id="KW-1185">Reference proteome</keyword>
<dbReference type="AlphaFoldDB" id="A0AAV4WHN3"/>
<sequence length="102" mass="11985">MGEKTLRKSHFFLICLDLRRTESTFFTFPLSGPIRKTPDEICARPCSHFEKPLWQQQQQRPKMSTNKYPNALLKCHYPKTVKANAQVKMKDALLFHPTELHL</sequence>
<evidence type="ECO:0000313" key="2">
    <source>
        <dbReference type="Proteomes" id="UP001054945"/>
    </source>
</evidence>
<reference evidence="1 2" key="1">
    <citation type="submission" date="2021-06" db="EMBL/GenBank/DDBJ databases">
        <title>Caerostris extrusa draft genome.</title>
        <authorList>
            <person name="Kono N."/>
            <person name="Arakawa K."/>
        </authorList>
    </citation>
    <scope>NUCLEOTIDE SEQUENCE [LARGE SCALE GENOMIC DNA]</scope>
</reference>
<name>A0AAV4WHN3_CAEEX</name>
<comment type="caution">
    <text evidence="1">The sequence shown here is derived from an EMBL/GenBank/DDBJ whole genome shotgun (WGS) entry which is preliminary data.</text>
</comment>
<protein>
    <submittedName>
        <fullName evidence="1">Uncharacterized protein</fullName>
    </submittedName>
</protein>
<organism evidence="1 2">
    <name type="scientific">Caerostris extrusa</name>
    <name type="common">Bark spider</name>
    <name type="synonym">Caerostris bankana</name>
    <dbReference type="NCBI Taxonomy" id="172846"/>
    <lineage>
        <taxon>Eukaryota</taxon>
        <taxon>Metazoa</taxon>
        <taxon>Ecdysozoa</taxon>
        <taxon>Arthropoda</taxon>
        <taxon>Chelicerata</taxon>
        <taxon>Arachnida</taxon>
        <taxon>Araneae</taxon>
        <taxon>Araneomorphae</taxon>
        <taxon>Entelegynae</taxon>
        <taxon>Araneoidea</taxon>
        <taxon>Araneidae</taxon>
        <taxon>Caerostris</taxon>
    </lineage>
</organism>
<dbReference type="EMBL" id="BPLR01016143">
    <property type="protein sequence ID" value="GIY81560.1"/>
    <property type="molecule type" value="Genomic_DNA"/>
</dbReference>